<reference evidence="10" key="1">
    <citation type="submission" date="2023-07" db="EMBL/GenBank/DDBJ databases">
        <title>draft genome sequence of fig (Ficus carica).</title>
        <authorList>
            <person name="Takahashi T."/>
            <person name="Nishimura K."/>
        </authorList>
    </citation>
    <scope>NUCLEOTIDE SEQUENCE</scope>
</reference>
<dbReference type="PROSITE" id="PS00086">
    <property type="entry name" value="CYTOCHROME_P450"/>
    <property type="match status" value="1"/>
</dbReference>
<evidence type="ECO:0000256" key="4">
    <source>
        <dbReference type="ARBA" id="ARBA00023002"/>
    </source>
</evidence>
<dbReference type="InterPro" id="IPR017972">
    <property type="entry name" value="Cyt_P450_CS"/>
</dbReference>
<dbReference type="GO" id="GO:0020037">
    <property type="term" value="F:heme binding"/>
    <property type="evidence" value="ECO:0007669"/>
    <property type="project" value="InterPro"/>
</dbReference>
<feature type="chain" id="PRO_5041640880" description="Cytochrome P450" evidence="9">
    <location>
        <begin position="18"/>
        <end position="475"/>
    </location>
</feature>
<dbReference type="SUPFAM" id="SSF48264">
    <property type="entry name" value="Cytochrome P450"/>
    <property type="match status" value="1"/>
</dbReference>
<dbReference type="PANTHER" id="PTHR47947:SF24">
    <property type="entry name" value="ISOFLAVONE 2'-HYDROXYLASE-LIKE"/>
    <property type="match status" value="1"/>
</dbReference>
<evidence type="ECO:0000256" key="8">
    <source>
        <dbReference type="RuleBase" id="RU000461"/>
    </source>
</evidence>
<evidence type="ECO:0008006" key="12">
    <source>
        <dbReference type="Google" id="ProtNLM"/>
    </source>
</evidence>
<keyword evidence="5 7" id="KW-0408">Iron</keyword>
<evidence type="ECO:0000313" key="11">
    <source>
        <dbReference type="Proteomes" id="UP001187192"/>
    </source>
</evidence>
<dbReference type="InterPro" id="IPR002401">
    <property type="entry name" value="Cyt_P450_E_grp-I"/>
</dbReference>
<comment type="similarity">
    <text evidence="1 8">Belongs to the cytochrome P450 family.</text>
</comment>
<dbReference type="Gene3D" id="1.10.630.10">
    <property type="entry name" value="Cytochrome P450"/>
    <property type="match status" value="1"/>
</dbReference>
<organism evidence="10 11">
    <name type="scientific">Ficus carica</name>
    <name type="common">Common fig</name>
    <dbReference type="NCBI Taxonomy" id="3494"/>
    <lineage>
        <taxon>Eukaryota</taxon>
        <taxon>Viridiplantae</taxon>
        <taxon>Streptophyta</taxon>
        <taxon>Embryophyta</taxon>
        <taxon>Tracheophyta</taxon>
        <taxon>Spermatophyta</taxon>
        <taxon>Magnoliopsida</taxon>
        <taxon>eudicotyledons</taxon>
        <taxon>Gunneridae</taxon>
        <taxon>Pentapetalae</taxon>
        <taxon>rosids</taxon>
        <taxon>fabids</taxon>
        <taxon>Rosales</taxon>
        <taxon>Moraceae</taxon>
        <taxon>Ficeae</taxon>
        <taxon>Ficus</taxon>
    </lineage>
</organism>
<dbReference type="GO" id="GO:0016705">
    <property type="term" value="F:oxidoreductase activity, acting on paired donors, with incorporation or reduction of molecular oxygen"/>
    <property type="evidence" value="ECO:0007669"/>
    <property type="project" value="InterPro"/>
</dbReference>
<proteinExistence type="inferred from homology"/>
<dbReference type="FunFam" id="1.10.630.10:FF:000026">
    <property type="entry name" value="Cytochrome P450 82C4"/>
    <property type="match status" value="1"/>
</dbReference>
<dbReference type="InterPro" id="IPR050651">
    <property type="entry name" value="Plant_Cytochrome_P450_Monoox"/>
</dbReference>
<dbReference type="PANTHER" id="PTHR47947">
    <property type="entry name" value="CYTOCHROME P450 82C3-RELATED"/>
    <property type="match status" value="1"/>
</dbReference>
<dbReference type="Proteomes" id="UP001187192">
    <property type="component" value="Unassembled WGS sequence"/>
</dbReference>
<name>A0AA88A6D9_FICCA</name>
<feature type="binding site" description="axial binding residue" evidence="7">
    <location>
        <position position="411"/>
    </location>
    <ligand>
        <name>heme</name>
        <dbReference type="ChEBI" id="CHEBI:30413"/>
    </ligand>
    <ligandPart>
        <name>Fe</name>
        <dbReference type="ChEBI" id="CHEBI:18248"/>
    </ligandPart>
</feature>
<protein>
    <recommendedName>
        <fullName evidence="12">Cytochrome P450</fullName>
    </recommendedName>
</protein>
<keyword evidence="4 8" id="KW-0560">Oxidoreductase</keyword>
<evidence type="ECO:0000256" key="9">
    <source>
        <dbReference type="SAM" id="SignalP"/>
    </source>
</evidence>
<comment type="cofactor">
    <cofactor evidence="7">
        <name>heme</name>
        <dbReference type="ChEBI" id="CHEBI:30413"/>
    </cofactor>
</comment>
<keyword evidence="9" id="KW-0732">Signal</keyword>
<dbReference type="PRINTS" id="PR00463">
    <property type="entry name" value="EP450I"/>
</dbReference>
<evidence type="ECO:0000256" key="2">
    <source>
        <dbReference type="ARBA" id="ARBA00022617"/>
    </source>
</evidence>
<gene>
    <name evidence="10" type="ORF">TIFTF001_005028</name>
</gene>
<feature type="signal peptide" evidence="9">
    <location>
        <begin position="1"/>
        <end position="17"/>
    </location>
</feature>
<dbReference type="AlphaFoldDB" id="A0AA88A6D9"/>
<dbReference type="InterPro" id="IPR001128">
    <property type="entry name" value="Cyt_P450"/>
</dbReference>
<evidence type="ECO:0000256" key="7">
    <source>
        <dbReference type="PIRSR" id="PIRSR602401-1"/>
    </source>
</evidence>
<accession>A0AA88A6D9</accession>
<dbReference type="GO" id="GO:0004497">
    <property type="term" value="F:monooxygenase activity"/>
    <property type="evidence" value="ECO:0007669"/>
    <property type="project" value="UniProtKB-KW"/>
</dbReference>
<evidence type="ECO:0000256" key="1">
    <source>
        <dbReference type="ARBA" id="ARBA00010617"/>
    </source>
</evidence>
<dbReference type="EMBL" id="BTGU01000005">
    <property type="protein sequence ID" value="GMN35001.1"/>
    <property type="molecule type" value="Genomic_DNA"/>
</dbReference>
<keyword evidence="11" id="KW-1185">Reference proteome</keyword>
<comment type="caution">
    <text evidence="10">The sequence shown here is derived from an EMBL/GenBank/DDBJ whole genome shotgun (WGS) entry which is preliminary data.</text>
</comment>
<dbReference type="GO" id="GO:0005506">
    <property type="term" value="F:iron ion binding"/>
    <property type="evidence" value="ECO:0007669"/>
    <property type="project" value="InterPro"/>
</dbReference>
<dbReference type="InterPro" id="IPR036396">
    <property type="entry name" value="Cyt_P450_sf"/>
</dbReference>
<keyword evidence="2 7" id="KW-0349">Heme</keyword>
<dbReference type="Gramene" id="FCD_00003972-RA">
    <property type="protein sequence ID" value="FCD_00003972-RA:cds"/>
    <property type="gene ID" value="FCD_00003972"/>
</dbReference>
<sequence>MLIFLYFLLFLAIHAFSYRFLDKIKNHPPSPFPVLPIIGHFYLFKKPLHRTLSKLSDRFGPVLLLRFGSRPVLLISSPSAADLVWAPYGDHWRNLRRISTLEILTSSRVQMMSHIRTDEIRSLMRRLVRSRNQTVELKSLFFELVLNVMMRMIAGKRYYGENVEPVEDTKRFQEMVRDTLRLGGTTNISDFLPVLRFVSRGYEKSLIELQEKRDRFMQRLIEENRERASSESSTSLSEENNKNMIQVLLFLQENEPDYYTDEIIRGMMLALFSAGTDTSSGLMEWAMSLMLNHPEVLKKAQDELEYCVGHDCLVDESDLPKLSYLHCIIKETMRMYPVGALIPHQSSEEYTVSGFRIPRDTMLLVNLWAIQNDPKVWDGPAKFKPKRFKELGDGMRDGFKLMPFGVGRRGCPGENLAMRMVGLTMASLIQCFERETILNEKIDMTEQLGLSLSKAFPSKLQYQPCPTMLNALSQI</sequence>
<dbReference type="Pfam" id="PF00067">
    <property type="entry name" value="p450"/>
    <property type="match status" value="1"/>
</dbReference>
<dbReference type="PRINTS" id="PR00385">
    <property type="entry name" value="P450"/>
</dbReference>
<evidence type="ECO:0000256" key="5">
    <source>
        <dbReference type="ARBA" id="ARBA00023004"/>
    </source>
</evidence>
<evidence type="ECO:0000256" key="3">
    <source>
        <dbReference type="ARBA" id="ARBA00022723"/>
    </source>
</evidence>
<evidence type="ECO:0000313" key="10">
    <source>
        <dbReference type="EMBL" id="GMN35001.1"/>
    </source>
</evidence>
<evidence type="ECO:0000256" key="6">
    <source>
        <dbReference type="ARBA" id="ARBA00023033"/>
    </source>
</evidence>
<keyword evidence="3 7" id="KW-0479">Metal-binding</keyword>
<keyword evidence="6 8" id="KW-0503">Monooxygenase</keyword>